<dbReference type="PANTHER" id="PTHR42718:SF49">
    <property type="entry name" value="EXPORT PROTEIN"/>
    <property type="match status" value="1"/>
</dbReference>
<dbReference type="Gene3D" id="1.20.1250.20">
    <property type="entry name" value="MFS general substrate transporter like domains"/>
    <property type="match status" value="1"/>
</dbReference>
<dbReference type="GO" id="GO:0022857">
    <property type="term" value="F:transmembrane transporter activity"/>
    <property type="evidence" value="ECO:0007669"/>
    <property type="project" value="InterPro"/>
</dbReference>
<keyword evidence="4 6" id="KW-0472">Membrane</keyword>
<reference evidence="8 9" key="1">
    <citation type="submission" date="2014-07" db="EMBL/GenBank/DDBJ databases">
        <title>Genome Sequence of Rhodococcus opacus Strain R7, a Biodegrader of Mono- and Polycyclic Aromatic Hydrocarbons.</title>
        <authorList>
            <person name="Di Gennaro P."/>
            <person name="Zampolli J."/>
            <person name="Presti I."/>
            <person name="Cappelletti M."/>
            <person name="D'Ursi P."/>
            <person name="Orro A."/>
            <person name="Mezzelani A."/>
            <person name="Milanesi L."/>
        </authorList>
    </citation>
    <scope>NUCLEOTIDE SEQUENCE [LARGE SCALE GENOMIC DNA]</scope>
    <source>
        <strain evidence="8 9">R7</strain>
    </source>
</reference>
<evidence type="ECO:0000259" key="7">
    <source>
        <dbReference type="PROSITE" id="PS50850"/>
    </source>
</evidence>
<dbReference type="RefSeq" id="WP_128641388.1">
    <property type="nucleotide sequence ID" value="NZ_CP008947.1"/>
</dbReference>
<evidence type="ECO:0000313" key="9">
    <source>
        <dbReference type="Proteomes" id="UP000028488"/>
    </source>
</evidence>
<keyword evidence="3 6" id="KW-1133">Transmembrane helix</keyword>
<proteinExistence type="predicted"/>
<dbReference type="Gene3D" id="1.20.1720.10">
    <property type="entry name" value="Multidrug resistance protein D"/>
    <property type="match status" value="1"/>
</dbReference>
<feature type="region of interest" description="Disordered" evidence="5">
    <location>
        <begin position="1"/>
        <end position="26"/>
    </location>
</feature>
<feature type="transmembrane region" description="Helical" evidence="6">
    <location>
        <begin position="317"/>
        <end position="338"/>
    </location>
</feature>
<dbReference type="CDD" id="cd17321">
    <property type="entry name" value="MFS_MMR_MDR_like"/>
    <property type="match status" value="1"/>
</dbReference>
<keyword evidence="2 6" id="KW-0812">Transmembrane</keyword>
<comment type="subcellular location">
    <subcellularLocation>
        <location evidence="1">Cell membrane</location>
        <topology evidence="1">Multi-pass membrane protein</topology>
    </subcellularLocation>
</comment>
<organism evidence="8 9">
    <name type="scientific">Rhodococcus opacus</name>
    <name type="common">Nocardia opaca</name>
    <dbReference type="NCBI Taxonomy" id="37919"/>
    <lineage>
        <taxon>Bacteria</taxon>
        <taxon>Bacillati</taxon>
        <taxon>Actinomycetota</taxon>
        <taxon>Actinomycetes</taxon>
        <taxon>Mycobacteriales</taxon>
        <taxon>Nocardiaceae</taxon>
        <taxon>Rhodococcus</taxon>
    </lineage>
</organism>
<feature type="transmembrane region" description="Helical" evidence="6">
    <location>
        <begin position="494"/>
        <end position="517"/>
    </location>
</feature>
<feature type="transmembrane region" description="Helical" evidence="6">
    <location>
        <begin position="218"/>
        <end position="237"/>
    </location>
</feature>
<feature type="transmembrane region" description="Helical" evidence="6">
    <location>
        <begin position="31"/>
        <end position="56"/>
    </location>
</feature>
<evidence type="ECO:0000313" key="8">
    <source>
        <dbReference type="EMBL" id="AII08742.1"/>
    </source>
</evidence>
<feature type="transmembrane region" description="Helical" evidence="6">
    <location>
        <begin position="284"/>
        <end position="305"/>
    </location>
</feature>
<dbReference type="InterPro" id="IPR020846">
    <property type="entry name" value="MFS_dom"/>
</dbReference>
<dbReference type="SUPFAM" id="SSF103473">
    <property type="entry name" value="MFS general substrate transporter"/>
    <property type="match status" value="2"/>
</dbReference>
<feature type="compositionally biased region" description="Low complexity" evidence="5">
    <location>
        <begin position="1"/>
        <end position="13"/>
    </location>
</feature>
<dbReference type="PROSITE" id="PS50850">
    <property type="entry name" value="MFS"/>
    <property type="match status" value="1"/>
</dbReference>
<feature type="domain" description="Major facilitator superfamily (MFS) profile" evidence="7">
    <location>
        <begin position="30"/>
        <end position="520"/>
    </location>
</feature>
<evidence type="ECO:0000256" key="4">
    <source>
        <dbReference type="ARBA" id="ARBA00023136"/>
    </source>
</evidence>
<dbReference type="EMBL" id="CP008947">
    <property type="protein sequence ID" value="AII08742.1"/>
    <property type="molecule type" value="Genomic_DNA"/>
</dbReference>
<feature type="transmembrane region" description="Helical" evidence="6">
    <location>
        <begin position="185"/>
        <end position="206"/>
    </location>
</feature>
<feature type="transmembrane region" description="Helical" evidence="6">
    <location>
        <begin position="417"/>
        <end position="439"/>
    </location>
</feature>
<dbReference type="InterPro" id="IPR036259">
    <property type="entry name" value="MFS_trans_sf"/>
</dbReference>
<feature type="transmembrane region" description="Helical" evidence="6">
    <location>
        <begin position="68"/>
        <end position="87"/>
    </location>
</feature>
<dbReference type="PANTHER" id="PTHR42718">
    <property type="entry name" value="MAJOR FACILITATOR SUPERFAMILY MULTIDRUG TRANSPORTER MFSC"/>
    <property type="match status" value="1"/>
</dbReference>
<sequence length="524" mass="52020">MTSELTTPDATTPTSPPEATPSDPRRGNLTLAAVLLAVLVVPMSISGTAVALPAITSDIGGGASGQQWVVNAFNLSFACFTLVWGSLSDRLGRGRLFAAGAATFAVGSVASALAPNIVVLDIARGVAGLGGAAIFSCGAAILSSAFDGPARLRAFALFGTTAGIGVALGPTLSGLLVDTAGWRPIFAVQAAVLLVVLAATPVIGLARPAGDAAAKFDLLGTVLLVLGLLAAMVGIVQGEPWGWGSPAVVASFVLAVALLVGFARVESRRPAPLLDLELLTHARFMALCLVPVAASFGFVTLLTYFPTFLQFVAGQSSAKAGLVIVLLTIPVVVGPLAAGRAVGAGVNPLVVIWISLGALIAGDLGLLLAGPDTAVAVIAVPLLLAGCGMGLSAGLVDGQALALVPEEKAGMAAGVVNTMRLGSEAIAVAVYAALLTGLVTRRGEEALAGVDGVGNATEVVGKAASGDLEQALAAAGPDVREQVAPLVIDAYNSAFHTALVVLAVVVAGLSGVIAVLLRRGAGAR</sequence>
<dbReference type="GO" id="GO:0005886">
    <property type="term" value="C:plasma membrane"/>
    <property type="evidence" value="ECO:0007669"/>
    <property type="project" value="UniProtKB-SubCell"/>
</dbReference>
<evidence type="ECO:0000256" key="1">
    <source>
        <dbReference type="ARBA" id="ARBA00004651"/>
    </source>
</evidence>
<dbReference type="Pfam" id="PF07690">
    <property type="entry name" value="MFS_1"/>
    <property type="match status" value="1"/>
</dbReference>
<name>A0A076EU32_RHOOP</name>
<feature type="transmembrane region" description="Helical" evidence="6">
    <location>
        <begin position="375"/>
        <end position="396"/>
    </location>
</feature>
<accession>A0A076EU32</accession>
<dbReference type="AlphaFoldDB" id="A0A076EU32"/>
<feature type="transmembrane region" description="Helical" evidence="6">
    <location>
        <begin position="154"/>
        <end position="173"/>
    </location>
</feature>
<dbReference type="Proteomes" id="UP000028488">
    <property type="component" value="Chromosome"/>
</dbReference>
<gene>
    <name evidence="8" type="ORF">EP51_30610</name>
</gene>
<protein>
    <submittedName>
        <fullName evidence="8">MFS transporter</fullName>
    </submittedName>
</protein>
<evidence type="ECO:0000256" key="2">
    <source>
        <dbReference type="ARBA" id="ARBA00022692"/>
    </source>
</evidence>
<dbReference type="eggNOG" id="COG0477">
    <property type="taxonomic scope" value="Bacteria"/>
</dbReference>
<feature type="transmembrane region" description="Helical" evidence="6">
    <location>
        <begin position="122"/>
        <end position="142"/>
    </location>
</feature>
<feature type="transmembrane region" description="Helical" evidence="6">
    <location>
        <begin position="243"/>
        <end position="263"/>
    </location>
</feature>
<evidence type="ECO:0000256" key="6">
    <source>
        <dbReference type="SAM" id="Phobius"/>
    </source>
</evidence>
<feature type="transmembrane region" description="Helical" evidence="6">
    <location>
        <begin position="350"/>
        <end position="369"/>
    </location>
</feature>
<evidence type="ECO:0000256" key="5">
    <source>
        <dbReference type="SAM" id="MobiDB-lite"/>
    </source>
</evidence>
<feature type="transmembrane region" description="Helical" evidence="6">
    <location>
        <begin position="96"/>
        <end position="116"/>
    </location>
</feature>
<evidence type="ECO:0000256" key="3">
    <source>
        <dbReference type="ARBA" id="ARBA00022989"/>
    </source>
</evidence>
<dbReference type="InterPro" id="IPR011701">
    <property type="entry name" value="MFS"/>
</dbReference>